<dbReference type="RefSeq" id="WP_280516492.1">
    <property type="nucleotide sequence ID" value="NZ_BMIF01000009.1"/>
</dbReference>
<evidence type="ECO:0000313" key="12">
    <source>
        <dbReference type="EMBL" id="GGA73386.1"/>
    </source>
</evidence>
<keyword evidence="5 11" id="KW-0678">Repressor</keyword>
<dbReference type="Gene3D" id="1.10.10.10">
    <property type="entry name" value="Winged helix-like DNA-binding domain superfamily/Winged helix DNA-binding domain"/>
    <property type="match status" value="1"/>
</dbReference>
<evidence type="ECO:0000256" key="10">
    <source>
        <dbReference type="ARBA" id="ARBA00023163"/>
    </source>
</evidence>
<evidence type="ECO:0000256" key="6">
    <source>
        <dbReference type="ARBA" id="ARBA00022723"/>
    </source>
</evidence>
<dbReference type="PANTHER" id="PTHR33202">
    <property type="entry name" value="ZINC UPTAKE REGULATION PROTEIN"/>
    <property type="match status" value="1"/>
</dbReference>
<dbReference type="GO" id="GO:0045892">
    <property type="term" value="P:negative regulation of DNA-templated transcription"/>
    <property type="evidence" value="ECO:0007669"/>
    <property type="project" value="TreeGrafter"/>
</dbReference>
<dbReference type="CDD" id="cd07153">
    <property type="entry name" value="Fur_like"/>
    <property type="match status" value="1"/>
</dbReference>
<keyword evidence="10 11" id="KW-0804">Transcription</keyword>
<evidence type="ECO:0000256" key="11">
    <source>
        <dbReference type="RuleBase" id="RU364037"/>
    </source>
</evidence>
<keyword evidence="8 11" id="KW-0805">Transcription regulation</keyword>
<evidence type="ECO:0000256" key="5">
    <source>
        <dbReference type="ARBA" id="ARBA00022491"/>
    </source>
</evidence>
<keyword evidence="9 11" id="KW-0238">DNA-binding</keyword>
<comment type="subcellular location">
    <subcellularLocation>
        <location evidence="1 11">Cytoplasm</location>
    </subcellularLocation>
</comment>
<dbReference type="InterPro" id="IPR036390">
    <property type="entry name" value="WH_DNA-bd_sf"/>
</dbReference>
<dbReference type="InterPro" id="IPR036388">
    <property type="entry name" value="WH-like_DNA-bd_sf"/>
</dbReference>
<sequence length="143" mass="16177">MSDVTERDISNLEARVREAGLRPTRQRLALASLLFAHGDRHVSAEDLHEEALQAGVQVSLATVYNTLHQFTEAGMLRILPVEGSKTYFDTNTSEHHHFFYEGEERLVDIPDGNMAVTNLPEPPEGMEIAHVDILVRLRPKRKH</sequence>
<dbReference type="GO" id="GO:0000976">
    <property type="term" value="F:transcription cis-regulatory region binding"/>
    <property type="evidence" value="ECO:0007669"/>
    <property type="project" value="TreeGrafter"/>
</dbReference>
<dbReference type="Pfam" id="PF01475">
    <property type="entry name" value="FUR"/>
    <property type="match status" value="1"/>
</dbReference>
<evidence type="ECO:0000256" key="2">
    <source>
        <dbReference type="ARBA" id="ARBA00007957"/>
    </source>
</evidence>
<dbReference type="GO" id="GO:0005737">
    <property type="term" value="C:cytoplasm"/>
    <property type="evidence" value="ECO:0007669"/>
    <property type="project" value="UniProtKB-SubCell"/>
</dbReference>
<keyword evidence="4 11" id="KW-0963">Cytoplasm</keyword>
<keyword evidence="7 11" id="KW-0862">Zinc</keyword>
<dbReference type="PANTHER" id="PTHR33202:SF7">
    <property type="entry name" value="FERRIC UPTAKE REGULATION PROTEIN"/>
    <property type="match status" value="1"/>
</dbReference>
<name>A0A916RWE7_9HYPH</name>
<evidence type="ECO:0000256" key="9">
    <source>
        <dbReference type="ARBA" id="ARBA00023125"/>
    </source>
</evidence>
<dbReference type="NCBIfam" id="NF045678">
    <property type="entry name" value="TransRegIrrA"/>
    <property type="match status" value="1"/>
</dbReference>
<protein>
    <recommendedName>
        <fullName evidence="3 11">Ferric uptake regulation protein</fullName>
    </recommendedName>
</protein>
<dbReference type="EMBL" id="BMIF01000009">
    <property type="protein sequence ID" value="GGA73386.1"/>
    <property type="molecule type" value="Genomic_DNA"/>
</dbReference>
<keyword evidence="11" id="KW-0408">Iron</keyword>
<comment type="subunit">
    <text evidence="11">Homodimer.</text>
</comment>
<reference evidence="12" key="1">
    <citation type="journal article" date="2014" name="Int. J. Syst. Evol. Microbiol.">
        <title>Complete genome sequence of Corynebacterium casei LMG S-19264T (=DSM 44701T), isolated from a smear-ripened cheese.</title>
        <authorList>
            <consortium name="US DOE Joint Genome Institute (JGI-PGF)"/>
            <person name="Walter F."/>
            <person name="Albersmeier A."/>
            <person name="Kalinowski J."/>
            <person name="Ruckert C."/>
        </authorList>
    </citation>
    <scope>NUCLEOTIDE SEQUENCE</scope>
    <source>
        <strain evidence="12">CGMCC 1.15320</strain>
    </source>
</reference>
<evidence type="ECO:0000256" key="8">
    <source>
        <dbReference type="ARBA" id="ARBA00023015"/>
    </source>
</evidence>
<gene>
    <name evidence="11" type="primary">fur</name>
    <name evidence="12" type="ORF">GCM10011385_29140</name>
</gene>
<dbReference type="GO" id="GO:0008270">
    <property type="term" value="F:zinc ion binding"/>
    <property type="evidence" value="ECO:0007669"/>
    <property type="project" value="TreeGrafter"/>
</dbReference>
<dbReference type="NCBIfam" id="NF045677">
    <property type="entry name" value="FeRespRegIrr"/>
    <property type="match status" value="1"/>
</dbReference>
<dbReference type="FunFam" id="1.10.10.10:FF:000007">
    <property type="entry name" value="Ferric uptake regulation protein"/>
    <property type="match status" value="1"/>
</dbReference>
<organism evidence="12 13">
    <name type="scientific">Nitratireductor aestuarii</name>
    <dbReference type="NCBI Taxonomy" id="1735103"/>
    <lineage>
        <taxon>Bacteria</taxon>
        <taxon>Pseudomonadati</taxon>
        <taxon>Pseudomonadota</taxon>
        <taxon>Alphaproteobacteria</taxon>
        <taxon>Hyphomicrobiales</taxon>
        <taxon>Phyllobacteriaceae</taxon>
        <taxon>Nitratireductor</taxon>
    </lineage>
</organism>
<dbReference type="GO" id="GO:1900376">
    <property type="term" value="P:regulation of secondary metabolite biosynthetic process"/>
    <property type="evidence" value="ECO:0007669"/>
    <property type="project" value="TreeGrafter"/>
</dbReference>
<reference evidence="12" key="2">
    <citation type="submission" date="2020-09" db="EMBL/GenBank/DDBJ databases">
        <authorList>
            <person name="Sun Q."/>
            <person name="Zhou Y."/>
        </authorList>
    </citation>
    <scope>NUCLEOTIDE SEQUENCE</scope>
    <source>
        <strain evidence="12">CGMCC 1.15320</strain>
    </source>
</reference>
<accession>A0A916RWE7</accession>
<dbReference type="InterPro" id="IPR002481">
    <property type="entry name" value="FUR"/>
</dbReference>
<evidence type="ECO:0000313" key="13">
    <source>
        <dbReference type="Proteomes" id="UP000636264"/>
    </source>
</evidence>
<dbReference type="SUPFAM" id="SSF46785">
    <property type="entry name" value="Winged helix' DNA-binding domain"/>
    <property type="match status" value="1"/>
</dbReference>
<keyword evidence="13" id="KW-1185">Reference proteome</keyword>
<comment type="similarity">
    <text evidence="2 11">Belongs to the Fur family.</text>
</comment>
<evidence type="ECO:0000256" key="4">
    <source>
        <dbReference type="ARBA" id="ARBA00022490"/>
    </source>
</evidence>
<evidence type="ECO:0000256" key="3">
    <source>
        <dbReference type="ARBA" id="ARBA00020910"/>
    </source>
</evidence>
<comment type="caution">
    <text evidence="12">The sequence shown here is derived from an EMBL/GenBank/DDBJ whole genome shotgun (WGS) entry which is preliminary data.</text>
</comment>
<evidence type="ECO:0000256" key="1">
    <source>
        <dbReference type="ARBA" id="ARBA00004496"/>
    </source>
</evidence>
<keyword evidence="6 11" id="KW-0479">Metal-binding</keyword>
<dbReference type="Proteomes" id="UP000636264">
    <property type="component" value="Unassembled WGS sequence"/>
</dbReference>
<dbReference type="GO" id="GO:0003700">
    <property type="term" value="F:DNA-binding transcription factor activity"/>
    <property type="evidence" value="ECO:0007669"/>
    <property type="project" value="UniProtKB-UniRule"/>
</dbReference>
<evidence type="ECO:0000256" key="7">
    <source>
        <dbReference type="ARBA" id="ARBA00022833"/>
    </source>
</evidence>
<dbReference type="AlphaFoldDB" id="A0A916RWE7"/>
<proteinExistence type="inferred from homology"/>